<dbReference type="EMBL" id="SJDL01000005">
    <property type="protein sequence ID" value="TBW58166.1"/>
    <property type="molecule type" value="Genomic_DNA"/>
</dbReference>
<comment type="caution">
    <text evidence="3">The sequence shown here is derived from an EMBL/GenBank/DDBJ whole genome shotgun (WGS) entry which is preliminary data.</text>
</comment>
<dbReference type="SUPFAM" id="SSF75304">
    <property type="entry name" value="Amidase signature (AS) enzymes"/>
    <property type="match status" value="1"/>
</dbReference>
<keyword evidence="4" id="KW-1185">Reference proteome</keyword>
<dbReference type="Proteomes" id="UP000313645">
    <property type="component" value="Unassembled WGS sequence"/>
</dbReference>
<dbReference type="InterPro" id="IPR036928">
    <property type="entry name" value="AS_sf"/>
</dbReference>
<dbReference type="PANTHER" id="PTHR11895:SF7">
    <property type="entry name" value="GLUTAMYL-TRNA(GLN) AMIDOTRANSFERASE SUBUNIT A, MITOCHONDRIAL"/>
    <property type="match status" value="1"/>
</dbReference>
<evidence type="ECO:0000256" key="1">
    <source>
        <dbReference type="ARBA" id="ARBA00009199"/>
    </source>
</evidence>
<proteinExistence type="inferred from homology"/>
<name>A0ABY1ZR74_9GAMM</name>
<sequence>MKQAIHQLMDEQDGLGLADKVRRKEIKASELVEAVIERIEAVNPQLNALAEPLYDQAMTVAKSGVGKDQPFCGVPTLVKDLFSPVKGARMASGSFALGEARPDVEAEAVSRLRRAGCVLVGTSTAPEFGTSYTTESTRFGATRNPWDTTRSAGGSSGGAAALVAARVVPFAHGNDGGGSLRVPASCCGVFGLKPTRGRMPSGPMVGEGWGGMGTPHAITMSVRDSAALLDATSGADLGAPYASPEQGASFLSAVDRPPGTLRIALVEDLSPWSSDADALEAVRFTAELCRMLGHEVEHTTLPVNLPEFLDNAFNIIAPNTLHFLNELGGMRGAPVHDDELEPRTRVMLREKGRIDATKYIAAIDYNHALGRSMANFMRDYDVILTPCLTRKPPLIGELDKFDDTVSLEDIMTQFHSYSPFTAIFNATGQPAMSVPLHWTRDNLPVGSHFAARFGDESTLLSLAAQLERLHPWWGKTPPVNAMHR</sequence>
<dbReference type="Pfam" id="PF01425">
    <property type="entry name" value="Amidase"/>
    <property type="match status" value="1"/>
</dbReference>
<gene>
    <name evidence="3" type="ORF">EZI54_04745</name>
</gene>
<dbReference type="RefSeq" id="WP_131479568.1">
    <property type="nucleotide sequence ID" value="NZ_SJDL01000005.1"/>
</dbReference>
<dbReference type="InterPro" id="IPR023631">
    <property type="entry name" value="Amidase_dom"/>
</dbReference>
<evidence type="ECO:0000313" key="3">
    <source>
        <dbReference type="EMBL" id="TBW58166.1"/>
    </source>
</evidence>
<reference evidence="3 4" key="1">
    <citation type="submission" date="2019-02" db="EMBL/GenBank/DDBJ databases">
        <title>Marinobacter halodurans sp. nov., a marine bacterium isolated from sea tidal flat.</title>
        <authorList>
            <person name="Yoo Y."/>
            <person name="Lee D.W."/>
            <person name="Kim B.S."/>
            <person name="Kim J.-J."/>
        </authorList>
    </citation>
    <scope>NUCLEOTIDE SEQUENCE [LARGE SCALE GENOMIC DNA]</scope>
    <source>
        <strain evidence="3 4">YJ-S3-2</strain>
    </source>
</reference>
<organism evidence="3 4">
    <name type="scientific">Marinobacter halodurans</name>
    <dbReference type="NCBI Taxonomy" id="2528979"/>
    <lineage>
        <taxon>Bacteria</taxon>
        <taxon>Pseudomonadati</taxon>
        <taxon>Pseudomonadota</taxon>
        <taxon>Gammaproteobacteria</taxon>
        <taxon>Pseudomonadales</taxon>
        <taxon>Marinobacteraceae</taxon>
        <taxon>Marinobacter</taxon>
    </lineage>
</organism>
<accession>A0ABY1ZR74</accession>
<comment type="similarity">
    <text evidence="1">Belongs to the amidase family.</text>
</comment>
<dbReference type="Gene3D" id="3.90.1300.10">
    <property type="entry name" value="Amidase signature (AS) domain"/>
    <property type="match status" value="1"/>
</dbReference>
<dbReference type="PANTHER" id="PTHR11895">
    <property type="entry name" value="TRANSAMIDASE"/>
    <property type="match status" value="1"/>
</dbReference>
<dbReference type="InterPro" id="IPR000120">
    <property type="entry name" value="Amidase"/>
</dbReference>
<evidence type="ECO:0000259" key="2">
    <source>
        <dbReference type="Pfam" id="PF01425"/>
    </source>
</evidence>
<dbReference type="PROSITE" id="PS00571">
    <property type="entry name" value="AMIDASES"/>
    <property type="match status" value="1"/>
</dbReference>
<feature type="domain" description="Amidase" evidence="2">
    <location>
        <begin position="30"/>
        <end position="460"/>
    </location>
</feature>
<dbReference type="InterPro" id="IPR020556">
    <property type="entry name" value="Amidase_CS"/>
</dbReference>
<protein>
    <submittedName>
        <fullName evidence="3">Amidase</fullName>
    </submittedName>
</protein>
<evidence type="ECO:0000313" key="4">
    <source>
        <dbReference type="Proteomes" id="UP000313645"/>
    </source>
</evidence>